<dbReference type="AlphaFoldDB" id="A0A5B6VLS0"/>
<dbReference type="Proteomes" id="UP000325315">
    <property type="component" value="Unassembled WGS sequence"/>
</dbReference>
<name>A0A5B6VLS0_9ROSI</name>
<keyword evidence="2" id="KW-1185">Reference proteome</keyword>
<accession>A0A5B6VLS0</accession>
<gene>
    <name evidence="1" type="ORF">EPI10_015758</name>
</gene>
<comment type="caution">
    <text evidence="1">The sequence shown here is derived from an EMBL/GenBank/DDBJ whole genome shotgun (WGS) entry which is preliminary data.</text>
</comment>
<dbReference type="OrthoDB" id="1749844at2759"/>
<reference evidence="2" key="1">
    <citation type="journal article" date="2019" name="Plant Biotechnol. J.">
        <title>Genome sequencing of the Australian wild diploid species Gossypium australe highlights disease resistance and delayed gland morphogenesis.</title>
        <authorList>
            <person name="Cai Y."/>
            <person name="Cai X."/>
            <person name="Wang Q."/>
            <person name="Wang P."/>
            <person name="Zhang Y."/>
            <person name="Cai C."/>
            <person name="Xu Y."/>
            <person name="Wang K."/>
            <person name="Zhou Z."/>
            <person name="Wang C."/>
            <person name="Geng S."/>
            <person name="Li B."/>
            <person name="Dong Q."/>
            <person name="Hou Y."/>
            <person name="Wang H."/>
            <person name="Ai P."/>
            <person name="Liu Z."/>
            <person name="Yi F."/>
            <person name="Sun M."/>
            <person name="An G."/>
            <person name="Cheng J."/>
            <person name="Zhang Y."/>
            <person name="Shi Q."/>
            <person name="Xie Y."/>
            <person name="Shi X."/>
            <person name="Chang Y."/>
            <person name="Huang F."/>
            <person name="Chen Y."/>
            <person name="Hong S."/>
            <person name="Mi L."/>
            <person name="Sun Q."/>
            <person name="Zhang L."/>
            <person name="Zhou B."/>
            <person name="Peng R."/>
            <person name="Zhang X."/>
            <person name="Liu F."/>
        </authorList>
    </citation>
    <scope>NUCLEOTIDE SEQUENCE [LARGE SCALE GENOMIC DNA]</scope>
    <source>
        <strain evidence="2">cv. PA1801</strain>
    </source>
</reference>
<evidence type="ECO:0000313" key="2">
    <source>
        <dbReference type="Proteomes" id="UP000325315"/>
    </source>
</evidence>
<organism evidence="1 2">
    <name type="scientific">Gossypium australe</name>
    <dbReference type="NCBI Taxonomy" id="47621"/>
    <lineage>
        <taxon>Eukaryota</taxon>
        <taxon>Viridiplantae</taxon>
        <taxon>Streptophyta</taxon>
        <taxon>Embryophyta</taxon>
        <taxon>Tracheophyta</taxon>
        <taxon>Spermatophyta</taxon>
        <taxon>Magnoliopsida</taxon>
        <taxon>eudicotyledons</taxon>
        <taxon>Gunneridae</taxon>
        <taxon>Pentapetalae</taxon>
        <taxon>rosids</taxon>
        <taxon>malvids</taxon>
        <taxon>Malvales</taxon>
        <taxon>Malvaceae</taxon>
        <taxon>Malvoideae</taxon>
        <taxon>Gossypium</taxon>
    </lineage>
</organism>
<dbReference type="EMBL" id="SMMG02000006">
    <property type="protein sequence ID" value="KAA3470017.1"/>
    <property type="molecule type" value="Genomic_DNA"/>
</dbReference>
<sequence length="122" mass="13910">MLKSQKGELVSVETNIIDSTTNIISSLSTQKLVRKGCEAYLVYILDTKVSESKVELVLTVRDFTDVFLEEFLRLPLNREVEFAIELAPGSSLISIAPYRMEPVELKNLKLSCKNYQIEDFFD</sequence>
<evidence type="ECO:0000313" key="1">
    <source>
        <dbReference type="EMBL" id="KAA3470017.1"/>
    </source>
</evidence>
<proteinExistence type="predicted"/>
<protein>
    <submittedName>
        <fullName evidence="1">RVP_2 domain-containing protein</fullName>
    </submittedName>
</protein>